<feature type="compositionally biased region" description="Basic and acidic residues" evidence="5">
    <location>
        <begin position="533"/>
        <end position="545"/>
    </location>
</feature>
<evidence type="ECO:0000313" key="8">
    <source>
        <dbReference type="Proteomes" id="UP000799776"/>
    </source>
</evidence>
<protein>
    <submittedName>
        <fullName evidence="7">Tubulin-specific chaperone E</fullName>
    </submittedName>
</protein>
<name>A0A6A5YAA0_9PEZI</name>
<evidence type="ECO:0000256" key="5">
    <source>
        <dbReference type="SAM" id="MobiDB-lite"/>
    </source>
</evidence>
<dbReference type="Proteomes" id="UP000799776">
    <property type="component" value="Unassembled WGS sequence"/>
</dbReference>
<dbReference type="PROSITE" id="PS00845">
    <property type="entry name" value="CAP_GLY_1"/>
    <property type="match status" value="1"/>
</dbReference>
<dbReference type="OrthoDB" id="5273213at2759"/>
<evidence type="ECO:0000256" key="2">
    <source>
        <dbReference type="ARBA" id="ARBA00022614"/>
    </source>
</evidence>
<feature type="compositionally biased region" description="Low complexity" evidence="5">
    <location>
        <begin position="309"/>
        <end position="320"/>
    </location>
</feature>
<dbReference type="InterPro" id="IPR036859">
    <property type="entry name" value="CAP-Gly_dom_sf"/>
</dbReference>
<keyword evidence="2" id="KW-0433">Leucine-rich repeat</keyword>
<dbReference type="InterPro" id="IPR032675">
    <property type="entry name" value="LRR_dom_sf"/>
</dbReference>
<evidence type="ECO:0000256" key="4">
    <source>
        <dbReference type="ARBA" id="ARBA00023273"/>
    </source>
</evidence>
<evidence type="ECO:0000256" key="1">
    <source>
        <dbReference type="ARBA" id="ARBA00004316"/>
    </source>
</evidence>
<evidence type="ECO:0000313" key="7">
    <source>
        <dbReference type="EMBL" id="KAF2088772.1"/>
    </source>
</evidence>
<dbReference type="AlphaFoldDB" id="A0A6A5YAA0"/>
<proteinExistence type="predicted"/>
<dbReference type="Gene3D" id="3.80.10.10">
    <property type="entry name" value="Ribonuclease Inhibitor"/>
    <property type="match status" value="3"/>
</dbReference>
<evidence type="ECO:0000259" key="6">
    <source>
        <dbReference type="PROSITE" id="PS50245"/>
    </source>
</evidence>
<dbReference type="PANTHER" id="PTHR45973">
    <property type="entry name" value="PROTEIN PHOSPHATASE 1 REGULATORY SUBUNIT SDS22-RELATED"/>
    <property type="match status" value="1"/>
</dbReference>
<feature type="region of interest" description="Disordered" evidence="5">
    <location>
        <begin position="533"/>
        <end position="555"/>
    </location>
</feature>
<dbReference type="PROSITE" id="PS50245">
    <property type="entry name" value="CAP_GLY_2"/>
    <property type="match status" value="1"/>
</dbReference>
<keyword evidence="3" id="KW-0677">Repeat</keyword>
<dbReference type="PANTHER" id="PTHR45973:SF9">
    <property type="entry name" value="LEUCINE-RICH REPEAT-CONTAINING PROTEIN 46"/>
    <property type="match status" value="1"/>
</dbReference>
<dbReference type="SMART" id="SM01052">
    <property type="entry name" value="CAP_GLY"/>
    <property type="match status" value="1"/>
</dbReference>
<keyword evidence="4" id="KW-0966">Cell projection</keyword>
<feature type="region of interest" description="Disordered" evidence="5">
    <location>
        <begin position="309"/>
        <end position="329"/>
    </location>
</feature>
<dbReference type="SUPFAM" id="SSF52058">
    <property type="entry name" value="L domain-like"/>
    <property type="match status" value="1"/>
</dbReference>
<dbReference type="InterPro" id="IPR000938">
    <property type="entry name" value="CAP-Gly_domain"/>
</dbReference>
<keyword evidence="8" id="KW-1185">Reference proteome</keyword>
<sequence>MNMSQFYPGKRLSYDGSLCTVRYVGTVEGTKGDWLGVEWDEPSRGKHSGAHNGVTYFECLSKSPTAGSFIRPNRPSDQPRTFIEALKKKYASDPVEEVDADIRIIGKAPPEVLVNSAGRVIKISGKVAEEVGFDKIRRRLADLHELRIVLLDGLCIRRDTSSGSETASDIKDTSPKIRELDLSRNLFEQWREIAAICSQLEDLRILRVDGNRFIDTSLESSTPSPFSKVASLSLENTLLSWTAVAEICSNFPALSALTVADNAFSTLPDATFPTTITEIDLERNDFHSISDLTSLSKLPNLRKLNLKKNPISSTTSSSPPSTQPQFPPSLTDLDLSHAAITSWTTISALPTTFPGLTALRIAHNPLFLSLQTPDGRPLTPDDGYMLTIARLPGLKNLNYSPITPKERLNAEVYYLSQIAAELSLHPVAQAEGILAGHPRFKALCEEYGEPNVVRRDEGAAFVIPNSLATRLVKFTFVLGEETRKKIRDGVPSEVVLELPRSLTVYAALGVVGRKFGLSPLEIRLFWETGDREAGNAEEQDGRAEEWDSEDEGDGNVEEQIRGDLFREVEWVAGTKLIGTWVEGSEARVRVELR</sequence>
<dbReference type="SUPFAM" id="SSF74924">
    <property type="entry name" value="Cap-Gly domain"/>
    <property type="match status" value="1"/>
</dbReference>
<gene>
    <name evidence="7" type="ORF">K490DRAFT_63985</name>
</gene>
<feature type="domain" description="CAP-Gly" evidence="6">
    <location>
        <begin position="25"/>
        <end position="71"/>
    </location>
</feature>
<dbReference type="Gene3D" id="2.30.30.190">
    <property type="entry name" value="CAP Gly-rich-like domain"/>
    <property type="match status" value="1"/>
</dbReference>
<dbReference type="Pfam" id="PF01302">
    <property type="entry name" value="CAP_GLY"/>
    <property type="match status" value="1"/>
</dbReference>
<evidence type="ECO:0000256" key="3">
    <source>
        <dbReference type="ARBA" id="ARBA00022737"/>
    </source>
</evidence>
<organism evidence="7 8">
    <name type="scientific">Saccharata proteae CBS 121410</name>
    <dbReference type="NCBI Taxonomy" id="1314787"/>
    <lineage>
        <taxon>Eukaryota</taxon>
        <taxon>Fungi</taxon>
        <taxon>Dikarya</taxon>
        <taxon>Ascomycota</taxon>
        <taxon>Pezizomycotina</taxon>
        <taxon>Dothideomycetes</taxon>
        <taxon>Dothideomycetes incertae sedis</taxon>
        <taxon>Botryosphaeriales</taxon>
        <taxon>Saccharataceae</taxon>
        <taxon>Saccharata</taxon>
    </lineage>
</organism>
<accession>A0A6A5YAA0</accession>
<comment type="subcellular location">
    <subcellularLocation>
        <location evidence="1">Cell projection</location>
    </subcellularLocation>
</comment>
<reference evidence="7" key="1">
    <citation type="journal article" date="2020" name="Stud. Mycol.">
        <title>101 Dothideomycetes genomes: a test case for predicting lifestyles and emergence of pathogens.</title>
        <authorList>
            <person name="Haridas S."/>
            <person name="Albert R."/>
            <person name="Binder M."/>
            <person name="Bloem J."/>
            <person name="Labutti K."/>
            <person name="Salamov A."/>
            <person name="Andreopoulos B."/>
            <person name="Baker S."/>
            <person name="Barry K."/>
            <person name="Bills G."/>
            <person name="Bluhm B."/>
            <person name="Cannon C."/>
            <person name="Castanera R."/>
            <person name="Culley D."/>
            <person name="Daum C."/>
            <person name="Ezra D."/>
            <person name="Gonzalez J."/>
            <person name="Henrissat B."/>
            <person name="Kuo A."/>
            <person name="Liang C."/>
            <person name="Lipzen A."/>
            <person name="Lutzoni F."/>
            <person name="Magnuson J."/>
            <person name="Mondo S."/>
            <person name="Nolan M."/>
            <person name="Ohm R."/>
            <person name="Pangilinan J."/>
            <person name="Park H.-J."/>
            <person name="Ramirez L."/>
            <person name="Alfaro M."/>
            <person name="Sun H."/>
            <person name="Tritt A."/>
            <person name="Yoshinaga Y."/>
            <person name="Zwiers L.-H."/>
            <person name="Turgeon B."/>
            <person name="Goodwin S."/>
            <person name="Spatafora J."/>
            <person name="Crous P."/>
            <person name="Grigoriev I."/>
        </authorList>
    </citation>
    <scope>NUCLEOTIDE SEQUENCE</scope>
    <source>
        <strain evidence="7">CBS 121410</strain>
    </source>
</reference>
<dbReference type="InterPro" id="IPR050576">
    <property type="entry name" value="Cilia_flagella_integrity"/>
</dbReference>
<dbReference type="EMBL" id="ML978715">
    <property type="protein sequence ID" value="KAF2088772.1"/>
    <property type="molecule type" value="Genomic_DNA"/>
</dbReference>
<feature type="compositionally biased region" description="Acidic residues" evidence="5">
    <location>
        <begin position="546"/>
        <end position="555"/>
    </location>
</feature>